<dbReference type="Pfam" id="PF00201">
    <property type="entry name" value="UDPGT"/>
    <property type="match status" value="1"/>
</dbReference>
<organism evidence="2">
    <name type="scientific">Anthurium amnicola</name>
    <dbReference type="NCBI Taxonomy" id="1678845"/>
    <lineage>
        <taxon>Eukaryota</taxon>
        <taxon>Viridiplantae</taxon>
        <taxon>Streptophyta</taxon>
        <taxon>Embryophyta</taxon>
        <taxon>Tracheophyta</taxon>
        <taxon>Spermatophyta</taxon>
        <taxon>Magnoliopsida</taxon>
        <taxon>Liliopsida</taxon>
        <taxon>Araceae</taxon>
        <taxon>Pothoideae</taxon>
        <taxon>Potheae</taxon>
        <taxon>Anthurium</taxon>
    </lineage>
</organism>
<dbReference type="CDD" id="cd03784">
    <property type="entry name" value="GT1_Gtf-like"/>
    <property type="match status" value="1"/>
</dbReference>
<dbReference type="PANTHER" id="PTHR48048:SF89">
    <property type="entry name" value="GLYCOSYLTRANSFERASE"/>
    <property type="match status" value="1"/>
</dbReference>
<protein>
    <submittedName>
        <fullName evidence="2">Anthocyanidin 5,3-O-glucosyltransferase</fullName>
    </submittedName>
</protein>
<keyword evidence="1 2" id="KW-0808">Transferase</keyword>
<name>A0A1D1Z5W3_9ARAE</name>
<dbReference type="AlphaFoldDB" id="A0A1D1Z5W3"/>
<evidence type="ECO:0000256" key="1">
    <source>
        <dbReference type="ARBA" id="ARBA00022679"/>
    </source>
</evidence>
<dbReference type="EMBL" id="GDJX01005670">
    <property type="protein sequence ID" value="JAT62266.1"/>
    <property type="molecule type" value="Transcribed_RNA"/>
</dbReference>
<reference evidence="2" key="1">
    <citation type="submission" date="2015-07" db="EMBL/GenBank/DDBJ databases">
        <title>Transcriptome Assembly of Anthurium amnicola.</title>
        <authorList>
            <person name="Suzuki J."/>
        </authorList>
    </citation>
    <scope>NUCLEOTIDE SEQUENCE</scope>
</reference>
<sequence>MAEARGSERTIVLYPSPGMGHLVSMVELAKVFLSRGFSVRVVIVDPPYNTGSTAAFVSRVSAAHPSISFHRLPQVSLSHVHTTNHEALAMELVRLSNPDLLPHLQSTSPLALVLDVFCLFTLDVARELRLPAYLFYTSGASCLAAFLHFPSLHDTTTRSFKDMGDSPIDFPGIPKIPANHVPVPVLDRGEVAYHGFLHISRCLTQPEGTIINTFEELEPEAVEAIRGGLCVPQGTRTPPIYCIGPLITSEDRESMDGRRAECLEWLDSQPRASVVFLCFGSLGRFSAHQLKEIATGLEKSGQRFLWVVRSPPSDDPSRRFEKPPEPDLDSLLSEGFLERTGERGMVVKSWAPQASVLAHESVGGFVTHLGWNSVLEAICAGVPMVGWPLYAEQRMNKVFVVDCLDLAGVMEGYDKDLVTAAEVEARVRWLMESEEGRALRARAAAAKEGAADALREGGSSHAAMDELVRVLKAEHPPFNE</sequence>
<gene>
    <name evidence="2" type="primary">RhGT1_2</name>
    <name evidence="2" type="ORF">g.105734</name>
</gene>
<dbReference type="InterPro" id="IPR002213">
    <property type="entry name" value="UDP_glucos_trans"/>
</dbReference>
<accession>A0A1D1Z5W3</accession>
<evidence type="ECO:0000313" key="2">
    <source>
        <dbReference type="EMBL" id="JAT62266.1"/>
    </source>
</evidence>
<dbReference type="FunFam" id="3.40.50.2000:FF:000095">
    <property type="entry name" value="Glycosyltransferase"/>
    <property type="match status" value="1"/>
</dbReference>
<dbReference type="GO" id="GO:0035251">
    <property type="term" value="F:UDP-glucosyltransferase activity"/>
    <property type="evidence" value="ECO:0007669"/>
    <property type="project" value="InterPro"/>
</dbReference>
<dbReference type="InterPro" id="IPR050481">
    <property type="entry name" value="UDP-glycosyltransf_plant"/>
</dbReference>
<dbReference type="SUPFAM" id="SSF53756">
    <property type="entry name" value="UDP-Glycosyltransferase/glycogen phosphorylase"/>
    <property type="match status" value="1"/>
</dbReference>
<dbReference type="FunFam" id="3.40.50.2000:FF:000020">
    <property type="entry name" value="Glycosyltransferase"/>
    <property type="match status" value="1"/>
</dbReference>
<dbReference type="Gene3D" id="3.40.50.2000">
    <property type="entry name" value="Glycogen Phosphorylase B"/>
    <property type="match status" value="2"/>
</dbReference>
<proteinExistence type="predicted"/>
<dbReference type="PANTHER" id="PTHR48048">
    <property type="entry name" value="GLYCOSYLTRANSFERASE"/>
    <property type="match status" value="1"/>
</dbReference>